<sequence>MIEIRHHVPGRVRLKIPLLAETPNIGPELTRDLESLQGVQQVRANPACGSLVVNFQPGRVDPPLLQARVQGILTRQLAVREQHLGKVKAKSGAKAKAGAEPKWKRLWLKGRSRMSRQDGRRTPMPVCKLNARMVRWMFRSSLRYWWHDLLAVGHRRQRAESA</sequence>
<organism evidence="1 2">
    <name type="scientific">Thiohalocapsa marina</name>
    <dbReference type="NCBI Taxonomy" id="424902"/>
    <lineage>
        <taxon>Bacteria</taxon>
        <taxon>Pseudomonadati</taxon>
        <taxon>Pseudomonadota</taxon>
        <taxon>Gammaproteobacteria</taxon>
        <taxon>Chromatiales</taxon>
        <taxon>Chromatiaceae</taxon>
        <taxon>Thiohalocapsa</taxon>
    </lineage>
</organism>
<reference evidence="1 2" key="1">
    <citation type="submission" date="2019-09" db="EMBL/GenBank/DDBJ databases">
        <title>Whole-genome sequence of the purple sulfur bacterium Thiohalocapsa marina DSM 19078.</title>
        <authorList>
            <person name="Kyndt J.A."/>
            <person name="Meyer T.E."/>
        </authorList>
    </citation>
    <scope>NUCLEOTIDE SEQUENCE [LARGE SCALE GENOMIC DNA]</scope>
    <source>
        <strain evidence="1 2">DSM 19078</strain>
    </source>
</reference>
<evidence type="ECO:0000313" key="2">
    <source>
        <dbReference type="Proteomes" id="UP000322981"/>
    </source>
</evidence>
<dbReference type="EMBL" id="VWXX01000003">
    <property type="protein sequence ID" value="KAA6187045.1"/>
    <property type="molecule type" value="Genomic_DNA"/>
</dbReference>
<keyword evidence="2" id="KW-1185">Reference proteome</keyword>
<dbReference type="AlphaFoldDB" id="A0A5M8FTB8"/>
<proteinExistence type="predicted"/>
<evidence type="ECO:0000313" key="1">
    <source>
        <dbReference type="EMBL" id="KAA6187045.1"/>
    </source>
</evidence>
<name>A0A5M8FTB8_9GAMM</name>
<protein>
    <recommendedName>
        <fullName evidence="3">Cation transporter</fullName>
    </recommendedName>
</protein>
<dbReference type="RefSeq" id="WP_150090621.1">
    <property type="nucleotide sequence ID" value="NZ_JBFUOH010000138.1"/>
</dbReference>
<accession>A0A5M8FTB8</accession>
<evidence type="ECO:0008006" key="3">
    <source>
        <dbReference type="Google" id="ProtNLM"/>
    </source>
</evidence>
<dbReference type="Pfam" id="PF19991">
    <property type="entry name" value="HMA_2"/>
    <property type="match status" value="1"/>
</dbReference>
<dbReference type="Proteomes" id="UP000322981">
    <property type="component" value="Unassembled WGS sequence"/>
</dbReference>
<dbReference type="OrthoDB" id="5772565at2"/>
<comment type="caution">
    <text evidence="1">The sequence shown here is derived from an EMBL/GenBank/DDBJ whole genome shotgun (WGS) entry which is preliminary data.</text>
</comment>
<gene>
    <name evidence="1" type="ORF">F2Q65_03955</name>
</gene>